<evidence type="ECO:0008006" key="4">
    <source>
        <dbReference type="Google" id="ProtNLM"/>
    </source>
</evidence>
<organism evidence="2 3">
    <name type="scientific">Limosilactobacillus oris DSM 4864</name>
    <dbReference type="NCBI Taxonomy" id="1423779"/>
    <lineage>
        <taxon>Bacteria</taxon>
        <taxon>Bacillati</taxon>
        <taxon>Bacillota</taxon>
        <taxon>Bacilli</taxon>
        <taxon>Lactobacillales</taxon>
        <taxon>Lactobacillaceae</taxon>
        <taxon>Limosilactobacillus</taxon>
    </lineage>
</organism>
<sequence>MQTLYISASILAFIGVIMLWLGFAQRYHELTGLQKAALLVTTVGVLIPLLAGFIAGWLGR</sequence>
<dbReference type="Proteomes" id="UP000050973">
    <property type="component" value="Unassembled WGS sequence"/>
</dbReference>
<protein>
    <recommendedName>
        <fullName evidence="4">Major facilitator superfamily (MFS) profile domain-containing protein</fullName>
    </recommendedName>
</protein>
<feature type="transmembrane region" description="Helical" evidence="1">
    <location>
        <begin position="6"/>
        <end position="24"/>
    </location>
</feature>
<evidence type="ECO:0000313" key="2">
    <source>
        <dbReference type="EMBL" id="KRM15104.1"/>
    </source>
</evidence>
<keyword evidence="1" id="KW-1133">Transmembrane helix</keyword>
<dbReference type="AlphaFoldDB" id="A0A0R1WAY9"/>
<name>A0A0R1WAY9_9LACO</name>
<gene>
    <name evidence="2" type="ORF">FC49_GL000549</name>
</gene>
<evidence type="ECO:0000313" key="3">
    <source>
        <dbReference type="Proteomes" id="UP000050973"/>
    </source>
</evidence>
<dbReference type="RefSeq" id="WP_056984580.1">
    <property type="nucleotide sequence ID" value="NZ_AZGE01000016.1"/>
</dbReference>
<accession>A0A0R1WAY9</accession>
<proteinExistence type="predicted"/>
<comment type="caution">
    <text evidence="2">The sequence shown here is derived from an EMBL/GenBank/DDBJ whole genome shotgun (WGS) entry which is preliminary data.</text>
</comment>
<dbReference type="PATRIC" id="fig|1423779.3.peg.558"/>
<dbReference type="EMBL" id="AZGE01000016">
    <property type="protein sequence ID" value="KRM15104.1"/>
    <property type="molecule type" value="Genomic_DNA"/>
</dbReference>
<keyword evidence="1" id="KW-0472">Membrane</keyword>
<feature type="transmembrane region" description="Helical" evidence="1">
    <location>
        <begin position="36"/>
        <end position="58"/>
    </location>
</feature>
<keyword evidence="1" id="KW-0812">Transmembrane</keyword>
<evidence type="ECO:0000256" key="1">
    <source>
        <dbReference type="SAM" id="Phobius"/>
    </source>
</evidence>
<reference evidence="2 3" key="1">
    <citation type="journal article" date="2015" name="Genome Announc.">
        <title>Expanding the biotechnology potential of lactobacilli through comparative genomics of 213 strains and associated genera.</title>
        <authorList>
            <person name="Sun Z."/>
            <person name="Harris H.M."/>
            <person name="McCann A."/>
            <person name="Guo C."/>
            <person name="Argimon S."/>
            <person name="Zhang W."/>
            <person name="Yang X."/>
            <person name="Jeffery I.B."/>
            <person name="Cooney J.C."/>
            <person name="Kagawa T.F."/>
            <person name="Liu W."/>
            <person name="Song Y."/>
            <person name="Salvetti E."/>
            <person name="Wrobel A."/>
            <person name="Rasinkangas P."/>
            <person name="Parkhill J."/>
            <person name="Rea M.C."/>
            <person name="O'Sullivan O."/>
            <person name="Ritari J."/>
            <person name="Douillard F.P."/>
            <person name="Paul Ross R."/>
            <person name="Yang R."/>
            <person name="Briner A.E."/>
            <person name="Felis G.E."/>
            <person name="de Vos W.M."/>
            <person name="Barrangou R."/>
            <person name="Klaenhammer T.R."/>
            <person name="Caufield P.W."/>
            <person name="Cui Y."/>
            <person name="Zhang H."/>
            <person name="O'Toole P.W."/>
        </authorList>
    </citation>
    <scope>NUCLEOTIDE SEQUENCE [LARGE SCALE GENOMIC DNA]</scope>
    <source>
        <strain evidence="2 3">DSM 4864</strain>
    </source>
</reference>